<name>A0A518K724_9BACT</name>
<dbReference type="RefSeq" id="WP_145110819.1">
    <property type="nucleotide sequence ID" value="NZ_CP036349.1"/>
</dbReference>
<sequence length="81" mass="8726">MVALQNPAAKAACPLHDAVTAALASSPYVAPTARLRIEAGDGRVRLHGDVGTFFEKQMAQEVVRRIDGVQQVENLLQVAWT</sequence>
<dbReference type="Gene3D" id="3.30.1340.30">
    <property type="match status" value="1"/>
</dbReference>
<keyword evidence="3" id="KW-1185">Reference proteome</keyword>
<dbReference type="EMBL" id="CP036349">
    <property type="protein sequence ID" value="QDV73580.1"/>
    <property type="molecule type" value="Genomic_DNA"/>
</dbReference>
<evidence type="ECO:0000313" key="2">
    <source>
        <dbReference type="EMBL" id="QDV73580.1"/>
    </source>
</evidence>
<dbReference type="KEGG" id="bmei:Spa11_17780"/>
<protein>
    <submittedName>
        <fullName evidence="2">BON domain protein</fullName>
    </submittedName>
</protein>
<organism evidence="2 3">
    <name type="scientific">Botrimarina mediterranea</name>
    <dbReference type="NCBI Taxonomy" id="2528022"/>
    <lineage>
        <taxon>Bacteria</taxon>
        <taxon>Pseudomonadati</taxon>
        <taxon>Planctomycetota</taxon>
        <taxon>Planctomycetia</taxon>
        <taxon>Pirellulales</taxon>
        <taxon>Lacipirellulaceae</taxon>
        <taxon>Botrimarina</taxon>
    </lineage>
</organism>
<dbReference type="PROSITE" id="PS50914">
    <property type="entry name" value="BON"/>
    <property type="match status" value="1"/>
</dbReference>
<accession>A0A518K724</accession>
<dbReference type="Proteomes" id="UP000316426">
    <property type="component" value="Chromosome"/>
</dbReference>
<dbReference type="AlphaFoldDB" id="A0A518K724"/>
<reference evidence="2 3" key="1">
    <citation type="submission" date="2019-02" db="EMBL/GenBank/DDBJ databases">
        <title>Deep-cultivation of Planctomycetes and their phenomic and genomic characterization uncovers novel biology.</title>
        <authorList>
            <person name="Wiegand S."/>
            <person name="Jogler M."/>
            <person name="Boedeker C."/>
            <person name="Pinto D."/>
            <person name="Vollmers J."/>
            <person name="Rivas-Marin E."/>
            <person name="Kohn T."/>
            <person name="Peeters S.H."/>
            <person name="Heuer A."/>
            <person name="Rast P."/>
            <person name="Oberbeckmann S."/>
            <person name="Bunk B."/>
            <person name="Jeske O."/>
            <person name="Meyerdierks A."/>
            <person name="Storesund J.E."/>
            <person name="Kallscheuer N."/>
            <person name="Luecker S."/>
            <person name="Lage O.M."/>
            <person name="Pohl T."/>
            <person name="Merkel B.J."/>
            <person name="Hornburger P."/>
            <person name="Mueller R.-W."/>
            <person name="Bruemmer F."/>
            <person name="Labrenz M."/>
            <person name="Spormann A.M."/>
            <person name="Op den Camp H."/>
            <person name="Overmann J."/>
            <person name="Amann R."/>
            <person name="Jetten M.S.M."/>
            <person name="Mascher T."/>
            <person name="Medema M.H."/>
            <person name="Devos D.P."/>
            <person name="Kaster A.-K."/>
            <person name="Ovreas L."/>
            <person name="Rohde M."/>
            <person name="Galperin M.Y."/>
            <person name="Jogler C."/>
        </authorList>
    </citation>
    <scope>NUCLEOTIDE SEQUENCE [LARGE SCALE GENOMIC DNA]</scope>
    <source>
        <strain evidence="2 3">Spa11</strain>
    </source>
</reference>
<evidence type="ECO:0000259" key="1">
    <source>
        <dbReference type="PROSITE" id="PS50914"/>
    </source>
</evidence>
<dbReference type="Pfam" id="PF04972">
    <property type="entry name" value="BON"/>
    <property type="match status" value="1"/>
</dbReference>
<dbReference type="InterPro" id="IPR007055">
    <property type="entry name" value="BON_dom"/>
</dbReference>
<evidence type="ECO:0000313" key="3">
    <source>
        <dbReference type="Proteomes" id="UP000316426"/>
    </source>
</evidence>
<proteinExistence type="predicted"/>
<gene>
    <name evidence="2" type="ORF">Spa11_17780</name>
</gene>
<feature type="domain" description="BON" evidence="1">
    <location>
        <begin position="11"/>
        <end position="80"/>
    </location>
</feature>